<accession>A0A2R6AZH2</accession>
<evidence type="ECO:0000259" key="1">
    <source>
        <dbReference type="Pfam" id="PF00534"/>
    </source>
</evidence>
<evidence type="ECO:0000313" key="4">
    <source>
        <dbReference type="Proteomes" id="UP000240322"/>
    </source>
</evidence>
<dbReference type="Proteomes" id="UP000240322">
    <property type="component" value="Unassembled WGS sequence"/>
</dbReference>
<dbReference type="Gene3D" id="3.40.50.2000">
    <property type="entry name" value="Glycogen Phosphorylase B"/>
    <property type="match status" value="2"/>
</dbReference>
<dbReference type="InterPro" id="IPR028098">
    <property type="entry name" value="Glyco_trans_4-like_N"/>
</dbReference>
<dbReference type="Pfam" id="PF13439">
    <property type="entry name" value="Glyco_transf_4"/>
    <property type="match status" value="1"/>
</dbReference>
<dbReference type="CDD" id="cd03801">
    <property type="entry name" value="GT4_PimA-like"/>
    <property type="match status" value="1"/>
</dbReference>
<evidence type="ECO:0000259" key="2">
    <source>
        <dbReference type="Pfam" id="PF13439"/>
    </source>
</evidence>
<dbReference type="InterPro" id="IPR050194">
    <property type="entry name" value="Glycosyltransferase_grp1"/>
</dbReference>
<dbReference type="AlphaFoldDB" id="A0A2R6AZH2"/>
<name>A0A2R6AZH2_9ARCH</name>
<comment type="caution">
    <text evidence="3">The sequence shown here is derived from an EMBL/GenBank/DDBJ whole genome shotgun (WGS) entry which is preliminary data.</text>
</comment>
<dbReference type="Pfam" id="PF00534">
    <property type="entry name" value="Glycos_transf_1"/>
    <property type="match status" value="1"/>
</dbReference>
<evidence type="ECO:0000313" key="3">
    <source>
        <dbReference type="EMBL" id="PSN91791.1"/>
    </source>
</evidence>
<gene>
    <name evidence="3" type="ORF">B9Q03_03155</name>
</gene>
<feature type="domain" description="Glycosyl transferase family 1" evidence="1">
    <location>
        <begin position="187"/>
        <end position="347"/>
    </location>
</feature>
<dbReference type="SUPFAM" id="SSF53756">
    <property type="entry name" value="UDP-Glycosyltransferase/glycogen phosphorylase"/>
    <property type="match status" value="1"/>
</dbReference>
<feature type="domain" description="Glycosyltransferase subfamily 4-like N-terminal" evidence="2">
    <location>
        <begin position="16"/>
        <end position="185"/>
    </location>
</feature>
<dbReference type="PANTHER" id="PTHR45947:SF3">
    <property type="entry name" value="SULFOQUINOVOSYL TRANSFERASE SQD2"/>
    <property type="match status" value="1"/>
</dbReference>
<protein>
    <recommendedName>
        <fullName evidence="5">Glycosyl transferase family 1 domain-containing protein</fullName>
    </recommendedName>
</protein>
<dbReference type="PANTHER" id="PTHR45947">
    <property type="entry name" value="SULFOQUINOVOSYL TRANSFERASE SQD2"/>
    <property type="match status" value="1"/>
</dbReference>
<organism evidence="3 4">
    <name type="scientific">Candidatus Marsarchaeota G2 archaeon OSP_D</name>
    <dbReference type="NCBI Taxonomy" id="1978157"/>
    <lineage>
        <taxon>Archaea</taxon>
        <taxon>Candidatus Marsarchaeota</taxon>
        <taxon>Candidatus Marsarchaeota group 2</taxon>
    </lineage>
</organism>
<reference evidence="3 4" key="1">
    <citation type="submission" date="2017-04" db="EMBL/GenBank/DDBJ databases">
        <title>Novel microbial lineages endemic to geothermal iron-oxide mats fill important gaps in the evolutionary history of Archaea.</title>
        <authorList>
            <person name="Jay Z.J."/>
            <person name="Beam J.P."/>
            <person name="Dlakic M."/>
            <person name="Rusch D.B."/>
            <person name="Kozubal M.A."/>
            <person name="Inskeep W.P."/>
        </authorList>
    </citation>
    <scope>NUCLEOTIDE SEQUENCE [LARGE SCALE GENOMIC DNA]</scope>
    <source>
        <strain evidence="3">OSP_D</strain>
    </source>
</reference>
<dbReference type="GO" id="GO:0016757">
    <property type="term" value="F:glycosyltransferase activity"/>
    <property type="evidence" value="ECO:0007669"/>
    <property type="project" value="InterPro"/>
</dbReference>
<dbReference type="InterPro" id="IPR001296">
    <property type="entry name" value="Glyco_trans_1"/>
</dbReference>
<evidence type="ECO:0008006" key="5">
    <source>
        <dbReference type="Google" id="ProtNLM"/>
    </source>
</evidence>
<proteinExistence type="predicted"/>
<sequence length="377" mass="42925">MKVRVACVVEAYPPHVGGSETRMSELLIRLPKSWEIHVITPRFDDYPPFELSTNITIHRVGNYDSKRYFLNTDRPINDSVKFGIQASRELKKLGGFDVSVFGEWNLLHYVISERSVDTPRLVDWCEVLAHRLRGVKGLGETLLETYLAKRASHHTAINTKVATDLTLIHRVPKSRVSVVPNGVHREILADSRPEKDYGRILFVGRITPHKQPELLIQAAKSLPNCVFVFVGWGDPSYVQKLKRIAPRNVYFLGELSREQLVTEYRRAWVFALPSTREGSSISALEAMSNYTPVVTVNAPLNYSVYDAVQDGFNGIVTRNDPKSLAEGLKKTLRDEQLYQELSHNAYETAKRRCWDVLAKRFTEVLEGVAIQKHIQEN</sequence>
<dbReference type="EMBL" id="NEXE01000017">
    <property type="protein sequence ID" value="PSN91791.1"/>
    <property type="molecule type" value="Genomic_DNA"/>
</dbReference>